<name>A0A1X9NE42_9GAMM</name>
<dbReference type="Proteomes" id="UP000193450">
    <property type="component" value="Chromosome"/>
</dbReference>
<feature type="domain" description="NAD(P)-binding" evidence="1">
    <location>
        <begin position="13"/>
        <end position="205"/>
    </location>
</feature>
<dbReference type="InterPro" id="IPR016040">
    <property type="entry name" value="NAD(P)-bd_dom"/>
</dbReference>
<dbReference type="OrthoDB" id="9776313at2"/>
<sequence length="300" mass="33000">MPDETLKRVLVAGATGYLGKFAVQAYKQAGYHVRVLTRSEERLHEAGPFTAPALSKADYDEVFVGEITKPETLTGMLDDIDVVFSCVGISRQRDGLTFEQVDYQCNKNLIDLCEQSTVKRFTYVSMQGAENIMQLAITQAHEKVVDALKASSIDYRIVRPCGYFSDMGAIYDMAKSGRAFLVGPGNNKMNPIHGRDLAKACVEITEGDELQAEVGGPDIMTQREAVEMCFEVVGKPAKIHAIPMWLAWGVVKFIRLLSNQFGDLAEFIVTAGEIDGVGPKRGTTSLRSYFENLHAGKTDA</sequence>
<gene>
    <name evidence="2" type="ORF">BST96_03305</name>
</gene>
<accession>A0A1X9NE42</accession>
<dbReference type="Pfam" id="PF13460">
    <property type="entry name" value="NAD_binding_10"/>
    <property type="match status" value="1"/>
</dbReference>
<dbReference type="AlphaFoldDB" id="A0A1X9NE42"/>
<evidence type="ECO:0000313" key="3">
    <source>
        <dbReference type="Proteomes" id="UP000193450"/>
    </source>
</evidence>
<evidence type="ECO:0000313" key="2">
    <source>
        <dbReference type="EMBL" id="ARN73217.1"/>
    </source>
</evidence>
<evidence type="ECO:0000259" key="1">
    <source>
        <dbReference type="Pfam" id="PF13460"/>
    </source>
</evidence>
<dbReference type="STRING" id="716816.BST96_03305"/>
<dbReference type="InterPro" id="IPR036291">
    <property type="entry name" value="NAD(P)-bd_dom_sf"/>
</dbReference>
<dbReference type="PANTHER" id="PTHR15020:SF50">
    <property type="entry name" value="UPF0659 PROTEIN YMR090W"/>
    <property type="match status" value="1"/>
</dbReference>
<reference evidence="2 3" key="1">
    <citation type="submission" date="2016-11" db="EMBL/GenBank/DDBJ databases">
        <title>Trade-off between light-utilization and light-protection in marine flavobacteria.</title>
        <authorList>
            <person name="Kumagai Y."/>
        </authorList>
    </citation>
    <scope>NUCLEOTIDE SEQUENCE [LARGE SCALE GENOMIC DNA]</scope>
    <source>
        <strain evidence="2 3">NBRC 107125</strain>
    </source>
</reference>
<dbReference type="PANTHER" id="PTHR15020">
    <property type="entry name" value="FLAVIN REDUCTASE-RELATED"/>
    <property type="match status" value="1"/>
</dbReference>
<dbReference type="CDD" id="cd05243">
    <property type="entry name" value="SDR_a5"/>
    <property type="match status" value="1"/>
</dbReference>
<dbReference type="EMBL" id="CP019343">
    <property type="protein sequence ID" value="ARN73217.1"/>
    <property type="molecule type" value="Genomic_DNA"/>
</dbReference>
<dbReference type="KEGG" id="osg:BST96_03305"/>
<organism evidence="2 3">
    <name type="scientific">Oceanicoccus sagamiensis</name>
    <dbReference type="NCBI Taxonomy" id="716816"/>
    <lineage>
        <taxon>Bacteria</taxon>
        <taxon>Pseudomonadati</taxon>
        <taxon>Pseudomonadota</taxon>
        <taxon>Gammaproteobacteria</taxon>
        <taxon>Cellvibrionales</taxon>
        <taxon>Spongiibacteraceae</taxon>
        <taxon>Oceanicoccus</taxon>
    </lineage>
</organism>
<proteinExistence type="predicted"/>
<protein>
    <recommendedName>
        <fullName evidence="1">NAD(P)-binding domain-containing protein</fullName>
    </recommendedName>
</protein>
<keyword evidence="3" id="KW-1185">Reference proteome</keyword>
<dbReference type="SUPFAM" id="SSF51735">
    <property type="entry name" value="NAD(P)-binding Rossmann-fold domains"/>
    <property type="match status" value="1"/>
</dbReference>
<dbReference type="RefSeq" id="WP_085757324.1">
    <property type="nucleotide sequence ID" value="NZ_CP019343.1"/>
</dbReference>
<dbReference type="Gene3D" id="3.40.50.720">
    <property type="entry name" value="NAD(P)-binding Rossmann-like Domain"/>
    <property type="match status" value="1"/>
</dbReference>